<dbReference type="SUPFAM" id="SSF88659">
    <property type="entry name" value="Sigma3 and sigma4 domains of RNA polymerase sigma factors"/>
    <property type="match status" value="1"/>
</dbReference>
<comment type="caution">
    <text evidence="8">The sequence shown here is derived from an EMBL/GenBank/DDBJ whole genome shotgun (WGS) entry which is preliminary data.</text>
</comment>
<dbReference type="EMBL" id="BJNZ01000010">
    <property type="protein sequence ID" value="GED09967.1"/>
    <property type="molecule type" value="Genomic_DNA"/>
</dbReference>
<dbReference type="Pfam" id="PF04542">
    <property type="entry name" value="Sigma70_r2"/>
    <property type="match status" value="1"/>
</dbReference>
<dbReference type="Pfam" id="PF08281">
    <property type="entry name" value="Sigma70_r4_2"/>
    <property type="match status" value="1"/>
</dbReference>
<dbReference type="SMART" id="SM00421">
    <property type="entry name" value="HTH_LUXR"/>
    <property type="match status" value="1"/>
</dbReference>
<evidence type="ECO:0000256" key="6">
    <source>
        <dbReference type="SAM" id="MobiDB-lite"/>
    </source>
</evidence>
<evidence type="ECO:0000256" key="4">
    <source>
        <dbReference type="ARBA" id="ARBA00023125"/>
    </source>
</evidence>
<dbReference type="Gene3D" id="1.10.10.10">
    <property type="entry name" value="Winged helix-like DNA-binding domain superfamily/Winged helix DNA-binding domain"/>
    <property type="match status" value="1"/>
</dbReference>
<keyword evidence="3" id="KW-0731">Sigma factor</keyword>
<feature type="region of interest" description="Disordered" evidence="6">
    <location>
        <begin position="1"/>
        <end position="44"/>
    </location>
</feature>
<evidence type="ECO:0000256" key="3">
    <source>
        <dbReference type="ARBA" id="ARBA00023082"/>
    </source>
</evidence>
<dbReference type="InterPro" id="IPR000792">
    <property type="entry name" value="Tscrpt_reg_LuxR_C"/>
</dbReference>
<evidence type="ECO:0000313" key="8">
    <source>
        <dbReference type="EMBL" id="GED09967.1"/>
    </source>
</evidence>
<dbReference type="GO" id="GO:0003677">
    <property type="term" value="F:DNA binding"/>
    <property type="evidence" value="ECO:0007669"/>
    <property type="project" value="UniProtKB-KW"/>
</dbReference>
<dbReference type="NCBIfam" id="TIGR02937">
    <property type="entry name" value="sigma70-ECF"/>
    <property type="match status" value="1"/>
</dbReference>
<dbReference type="InterPro" id="IPR013249">
    <property type="entry name" value="RNA_pol_sigma70_r4_t2"/>
</dbReference>
<dbReference type="GO" id="GO:0006352">
    <property type="term" value="P:DNA-templated transcription initiation"/>
    <property type="evidence" value="ECO:0007669"/>
    <property type="project" value="InterPro"/>
</dbReference>
<accession>A0A4Y4DZ52</accession>
<dbReference type="InterPro" id="IPR014284">
    <property type="entry name" value="RNA_pol_sigma-70_dom"/>
</dbReference>
<dbReference type="InterPro" id="IPR039425">
    <property type="entry name" value="RNA_pol_sigma-70-like"/>
</dbReference>
<evidence type="ECO:0000313" key="9">
    <source>
        <dbReference type="Proteomes" id="UP000316659"/>
    </source>
</evidence>
<dbReference type="RefSeq" id="WP_255318772.1">
    <property type="nucleotide sequence ID" value="NZ_BJNZ01000010.1"/>
</dbReference>
<dbReference type="AlphaFoldDB" id="A0A4Y4DZ52"/>
<dbReference type="InterPro" id="IPR013324">
    <property type="entry name" value="RNA_pol_sigma_r3/r4-like"/>
</dbReference>
<keyword evidence="5" id="KW-0804">Transcription</keyword>
<sequence length="230" mass="25596">MAHVTTTRAGRHKRIPAALGEPVAEEAAPDPNRTLATDVEKGDGVHDEQEACAMARWETVLDEIVRTRRRALVGYAYLLTGNATEAEDLVQDALFRTFRRGRSATDFQLAESYVRRSIVTAYLDGTRRRKRWDGVRHLLDPRPEVHEPTPTEVRLDIVEALGALSPRERACVVLRYFSDLPVRDVAAQLGIGEGTVKRYLSDANTKLAARLGPVRAADDDLTVTNQRGAR</sequence>
<dbReference type="Gene3D" id="1.10.1740.10">
    <property type="match status" value="1"/>
</dbReference>
<organism evidence="8 9">
    <name type="scientific">Cellulosimicrobium cellulans</name>
    <name type="common">Arthrobacter luteus</name>
    <dbReference type="NCBI Taxonomy" id="1710"/>
    <lineage>
        <taxon>Bacteria</taxon>
        <taxon>Bacillati</taxon>
        <taxon>Actinomycetota</taxon>
        <taxon>Actinomycetes</taxon>
        <taxon>Micrococcales</taxon>
        <taxon>Promicromonosporaceae</taxon>
        <taxon>Cellulosimicrobium</taxon>
    </lineage>
</organism>
<keyword evidence="2" id="KW-0805">Transcription regulation</keyword>
<evidence type="ECO:0000256" key="1">
    <source>
        <dbReference type="ARBA" id="ARBA00010641"/>
    </source>
</evidence>
<dbReference type="SUPFAM" id="SSF88946">
    <property type="entry name" value="Sigma2 domain of RNA polymerase sigma factors"/>
    <property type="match status" value="1"/>
</dbReference>
<proteinExistence type="inferred from homology"/>
<evidence type="ECO:0000259" key="7">
    <source>
        <dbReference type="SMART" id="SM00421"/>
    </source>
</evidence>
<protein>
    <recommendedName>
        <fullName evidence="7">HTH luxR-type domain-containing protein</fullName>
    </recommendedName>
</protein>
<dbReference type="PANTHER" id="PTHR43133:SF50">
    <property type="entry name" value="ECF RNA POLYMERASE SIGMA FACTOR SIGM"/>
    <property type="match status" value="1"/>
</dbReference>
<keyword evidence="4" id="KW-0238">DNA-binding</keyword>
<dbReference type="InterPro" id="IPR007627">
    <property type="entry name" value="RNA_pol_sigma70_r2"/>
</dbReference>
<dbReference type="Proteomes" id="UP000316659">
    <property type="component" value="Unassembled WGS sequence"/>
</dbReference>
<dbReference type="PANTHER" id="PTHR43133">
    <property type="entry name" value="RNA POLYMERASE ECF-TYPE SIGMA FACTO"/>
    <property type="match status" value="1"/>
</dbReference>
<evidence type="ECO:0000256" key="2">
    <source>
        <dbReference type="ARBA" id="ARBA00023015"/>
    </source>
</evidence>
<dbReference type="CDD" id="cd06171">
    <property type="entry name" value="Sigma70_r4"/>
    <property type="match status" value="1"/>
</dbReference>
<dbReference type="GO" id="GO:0016987">
    <property type="term" value="F:sigma factor activity"/>
    <property type="evidence" value="ECO:0007669"/>
    <property type="project" value="UniProtKB-KW"/>
</dbReference>
<dbReference type="InterPro" id="IPR013325">
    <property type="entry name" value="RNA_pol_sigma_r2"/>
</dbReference>
<gene>
    <name evidence="8" type="ORF">CCE02nite_19660</name>
</gene>
<evidence type="ECO:0000256" key="5">
    <source>
        <dbReference type="ARBA" id="ARBA00023163"/>
    </source>
</evidence>
<comment type="similarity">
    <text evidence="1">Belongs to the sigma-70 factor family. ECF subfamily.</text>
</comment>
<dbReference type="InterPro" id="IPR036388">
    <property type="entry name" value="WH-like_DNA-bd_sf"/>
</dbReference>
<feature type="domain" description="HTH luxR-type" evidence="7">
    <location>
        <begin position="161"/>
        <end position="217"/>
    </location>
</feature>
<reference evidence="8 9" key="1">
    <citation type="submission" date="2019-06" db="EMBL/GenBank/DDBJ databases">
        <title>Whole genome shotgun sequence of Cellulosimicrobium cellulans NBRC 15516.</title>
        <authorList>
            <person name="Hosoyama A."/>
            <person name="Uohara A."/>
            <person name="Ohji S."/>
            <person name="Ichikawa N."/>
        </authorList>
    </citation>
    <scope>NUCLEOTIDE SEQUENCE [LARGE SCALE GENOMIC DNA]</scope>
    <source>
        <strain evidence="8 9">NBRC 15516</strain>
    </source>
</reference>
<name>A0A4Y4DZ52_CELCE</name>